<evidence type="ECO:0000313" key="4">
    <source>
        <dbReference type="EMBL" id="CRK74377.1"/>
    </source>
</evidence>
<name>A0A0U1NI17_9RHOB</name>
<dbReference type="Pfam" id="PF19295">
    <property type="entry name" value="SufBD_N"/>
    <property type="match status" value="1"/>
</dbReference>
<sequence>MGLPDIKTNLTDARLAAQPVPQSGAWLAAARDDALARLRAMGLPTKRDEYWKYTDPSTLTEAVAQSADVFDAADEAPLYDGIDRLKLVFVDGVFDVDASDDMAPEGVTIERLADAGAADIHWAKDLYGVLEAKGQSPVERPLAALNSATATDGVLIHVTGTPSKPISLIYRHADATSDATLHHVIKVDAGAEVTVLENGPAAARFNKCMEVDVADTGVFHHIRAQGRDHERRAVTHIFGRLGKESVFKSFTMTANGVLTRNEVVLELTGDDAQASVAGACMGDGAFHHDDTVFITHDAVNCESRQVFKKVLRNGAVGVFQGKILVQPDAQKTDGYQISQSLLLDDDSQFLAKPELEIYADDVACSHGSTSGAINEEALFYLRSRGVEKGTAEDLLVLSFLAEAIEEIESDDISEDILARLEAWLMRRRG</sequence>
<evidence type="ECO:0000259" key="2">
    <source>
        <dbReference type="Pfam" id="PF01458"/>
    </source>
</evidence>
<dbReference type="PANTHER" id="PTHR43575:SF1">
    <property type="entry name" value="PROTEIN ABCI7, CHLOROPLASTIC"/>
    <property type="match status" value="1"/>
</dbReference>
<gene>
    <name evidence="4" type="primary">sufD</name>
    <name evidence="4" type="ORF">NIG5292_00407</name>
</gene>
<dbReference type="OrthoDB" id="9768262at2"/>
<dbReference type="SUPFAM" id="SSF101960">
    <property type="entry name" value="Stabilizer of iron transporter SufD"/>
    <property type="match status" value="1"/>
</dbReference>
<dbReference type="GO" id="GO:0016226">
    <property type="term" value="P:iron-sulfur cluster assembly"/>
    <property type="evidence" value="ECO:0007669"/>
    <property type="project" value="InterPro"/>
</dbReference>
<dbReference type="Pfam" id="PF01458">
    <property type="entry name" value="SUFBD_core"/>
    <property type="match status" value="1"/>
</dbReference>
<protein>
    <submittedName>
        <fullName evidence="4">FeS cluster assembly protein SufD</fullName>
    </submittedName>
</protein>
<dbReference type="InterPro" id="IPR000825">
    <property type="entry name" value="SUF_FeS_clus_asmbl_SufBD_core"/>
</dbReference>
<dbReference type="AlphaFoldDB" id="A0A0U1NI17"/>
<comment type="similarity">
    <text evidence="1">Belongs to the iron-sulfur cluster assembly SufBD family.</text>
</comment>
<dbReference type="EMBL" id="CVQV01000002">
    <property type="protein sequence ID" value="CRK74377.1"/>
    <property type="molecule type" value="Genomic_DNA"/>
</dbReference>
<dbReference type="InterPro" id="IPR055346">
    <property type="entry name" value="Fe-S_cluster_assembly_SufBD"/>
</dbReference>
<evidence type="ECO:0000259" key="3">
    <source>
        <dbReference type="Pfam" id="PF19295"/>
    </source>
</evidence>
<dbReference type="PANTHER" id="PTHR43575">
    <property type="entry name" value="PROTEIN ABCI7, CHLOROPLASTIC"/>
    <property type="match status" value="1"/>
</dbReference>
<accession>A0A0U1NI17</accession>
<dbReference type="RefSeq" id="WP_048597661.1">
    <property type="nucleotide sequence ID" value="NZ_CBFHGK010000006.1"/>
</dbReference>
<feature type="domain" description="SUF system FeS cluster assembly SufBD core" evidence="2">
    <location>
        <begin position="178"/>
        <end position="399"/>
    </location>
</feature>
<feature type="domain" description="SUF system FeS cluster assembly SufBD N-terminal" evidence="3">
    <location>
        <begin position="23"/>
        <end position="159"/>
    </location>
</feature>
<proteinExistence type="inferred from homology"/>
<dbReference type="InterPro" id="IPR045595">
    <property type="entry name" value="SufBD_N"/>
</dbReference>
<evidence type="ECO:0000313" key="5">
    <source>
        <dbReference type="Proteomes" id="UP000048949"/>
    </source>
</evidence>
<dbReference type="STRING" id="282199.GCA_001049735_00407"/>
<keyword evidence="5" id="KW-1185">Reference proteome</keyword>
<dbReference type="InterPro" id="IPR037284">
    <property type="entry name" value="SUF_FeS_clus_asmbl_SufBD_sf"/>
</dbReference>
<organism evidence="4 5">
    <name type="scientific">Nereida ignava</name>
    <dbReference type="NCBI Taxonomy" id="282199"/>
    <lineage>
        <taxon>Bacteria</taxon>
        <taxon>Pseudomonadati</taxon>
        <taxon>Pseudomonadota</taxon>
        <taxon>Alphaproteobacteria</taxon>
        <taxon>Rhodobacterales</taxon>
        <taxon>Roseobacteraceae</taxon>
        <taxon>Nereida</taxon>
    </lineage>
</organism>
<dbReference type="Proteomes" id="UP000048949">
    <property type="component" value="Unassembled WGS sequence"/>
</dbReference>
<reference evidence="4 5" key="1">
    <citation type="submission" date="2015-04" db="EMBL/GenBank/DDBJ databases">
        <authorList>
            <person name="Syromyatnikov M.Y."/>
            <person name="Popov V.N."/>
        </authorList>
    </citation>
    <scope>NUCLEOTIDE SEQUENCE [LARGE SCALE GENOMIC DNA]</scope>
    <source>
        <strain evidence="4 5">CECT 5292</strain>
    </source>
</reference>
<evidence type="ECO:0000256" key="1">
    <source>
        <dbReference type="ARBA" id="ARBA00043967"/>
    </source>
</evidence>